<evidence type="ECO:0000313" key="2">
    <source>
        <dbReference type="Proteomes" id="UP000285326"/>
    </source>
</evidence>
<organism evidence="1 2">
    <name type="scientific">Golovinomyces cichoracearum</name>
    <dbReference type="NCBI Taxonomy" id="62708"/>
    <lineage>
        <taxon>Eukaryota</taxon>
        <taxon>Fungi</taxon>
        <taxon>Dikarya</taxon>
        <taxon>Ascomycota</taxon>
        <taxon>Pezizomycotina</taxon>
        <taxon>Leotiomycetes</taxon>
        <taxon>Erysiphales</taxon>
        <taxon>Erysiphaceae</taxon>
        <taxon>Golovinomyces</taxon>
    </lineage>
</organism>
<accession>A0A420J8B7</accession>
<gene>
    <name evidence="1" type="ORF">GcM1_164012</name>
</gene>
<name>A0A420J8B7_9PEZI</name>
<dbReference type="AlphaFoldDB" id="A0A420J8B7"/>
<evidence type="ECO:0000313" key="1">
    <source>
        <dbReference type="EMBL" id="RKF83029.1"/>
    </source>
</evidence>
<dbReference type="EMBL" id="MCBS01016438">
    <property type="protein sequence ID" value="RKF83029.1"/>
    <property type="molecule type" value="Genomic_DNA"/>
</dbReference>
<comment type="caution">
    <text evidence="1">The sequence shown here is derived from an EMBL/GenBank/DDBJ whole genome shotgun (WGS) entry which is preliminary data.</text>
</comment>
<dbReference type="Proteomes" id="UP000285326">
    <property type="component" value="Unassembled WGS sequence"/>
</dbReference>
<reference evidence="1 2" key="1">
    <citation type="journal article" date="2018" name="BMC Genomics">
        <title>Comparative genome analyses reveal sequence features reflecting distinct modes of host-adaptation between dicot and monocot powdery mildew.</title>
        <authorList>
            <person name="Wu Y."/>
            <person name="Ma X."/>
            <person name="Pan Z."/>
            <person name="Kale S.D."/>
            <person name="Song Y."/>
            <person name="King H."/>
            <person name="Zhang Q."/>
            <person name="Presley C."/>
            <person name="Deng X."/>
            <person name="Wei C.I."/>
            <person name="Xiao S."/>
        </authorList>
    </citation>
    <scope>NUCLEOTIDE SEQUENCE [LARGE SCALE GENOMIC DNA]</scope>
    <source>
        <strain evidence="1">UMSG1</strain>
    </source>
</reference>
<sequence>MITIMRNLVCGSSLSKPKPPIELTLQTIGSDIRCGYVKHPVYEIDDAAKKACEWAIEGQSCVSKLFCRETGSLYKGTDDDNTNEHQSVIHRVKNRFSYLKGM</sequence>
<protein>
    <submittedName>
        <fullName evidence="1">Uncharacterized protein</fullName>
    </submittedName>
</protein>
<proteinExistence type="predicted"/>